<keyword evidence="1" id="KW-1133">Transmembrane helix</keyword>
<organism evidence="2 3">
    <name type="scientific">Cystoisospora suis</name>
    <dbReference type="NCBI Taxonomy" id="483139"/>
    <lineage>
        <taxon>Eukaryota</taxon>
        <taxon>Sar</taxon>
        <taxon>Alveolata</taxon>
        <taxon>Apicomplexa</taxon>
        <taxon>Conoidasida</taxon>
        <taxon>Coccidia</taxon>
        <taxon>Eucoccidiorida</taxon>
        <taxon>Eimeriorina</taxon>
        <taxon>Sarcocystidae</taxon>
        <taxon>Cystoisospora</taxon>
    </lineage>
</organism>
<keyword evidence="1" id="KW-0812">Transmembrane</keyword>
<accession>A0A2C6KKE7</accession>
<sequence length="39" mass="4753">MERRFKKCLCRFRERATQRHSLLSFSLSFLLFSSPVTWS</sequence>
<dbReference type="EMBL" id="MIGC01004835">
    <property type="protein sequence ID" value="PHJ17609.1"/>
    <property type="molecule type" value="Genomic_DNA"/>
</dbReference>
<name>A0A2C6KKE7_9APIC</name>
<dbReference type="AlphaFoldDB" id="A0A2C6KKE7"/>
<proteinExistence type="predicted"/>
<protein>
    <submittedName>
        <fullName evidence="2">Uncharacterized protein</fullName>
    </submittedName>
</protein>
<dbReference type="RefSeq" id="XP_067919327.1">
    <property type="nucleotide sequence ID" value="XM_068068703.1"/>
</dbReference>
<comment type="caution">
    <text evidence="2">The sequence shown here is derived from an EMBL/GenBank/DDBJ whole genome shotgun (WGS) entry which is preliminary data.</text>
</comment>
<dbReference type="Proteomes" id="UP000221165">
    <property type="component" value="Unassembled WGS sequence"/>
</dbReference>
<dbReference type="VEuPathDB" id="ToxoDB:CSUI_008575"/>
<keyword evidence="1" id="KW-0472">Membrane</keyword>
<evidence type="ECO:0000313" key="3">
    <source>
        <dbReference type="Proteomes" id="UP000221165"/>
    </source>
</evidence>
<feature type="transmembrane region" description="Helical" evidence="1">
    <location>
        <begin position="21"/>
        <end position="38"/>
    </location>
</feature>
<evidence type="ECO:0000313" key="2">
    <source>
        <dbReference type="EMBL" id="PHJ17609.1"/>
    </source>
</evidence>
<gene>
    <name evidence="2" type="ORF">CSUI_008575</name>
</gene>
<dbReference type="GeneID" id="94431914"/>
<evidence type="ECO:0000256" key="1">
    <source>
        <dbReference type="SAM" id="Phobius"/>
    </source>
</evidence>
<keyword evidence="3" id="KW-1185">Reference proteome</keyword>
<reference evidence="2 3" key="1">
    <citation type="journal article" date="2017" name="Int. J. Parasitol.">
        <title>The genome of the protozoan parasite Cystoisospora suis and a reverse vaccinology approach to identify vaccine candidates.</title>
        <authorList>
            <person name="Palmieri N."/>
            <person name="Shrestha A."/>
            <person name="Ruttkowski B."/>
            <person name="Beck T."/>
            <person name="Vogl C."/>
            <person name="Tomley F."/>
            <person name="Blake D.P."/>
            <person name="Joachim A."/>
        </authorList>
    </citation>
    <scope>NUCLEOTIDE SEQUENCE [LARGE SCALE GENOMIC DNA]</scope>
    <source>
        <strain evidence="2 3">Wien I</strain>
    </source>
</reference>